<dbReference type="EMBL" id="REGN01014240">
    <property type="protein sequence ID" value="RMZ92871.1"/>
    <property type="molecule type" value="Genomic_DNA"/>
</dbReference>
<evidence type="ECO:0000313" key="9">
    <source>
        <dbReference type="EMBL" id="RMZ92871.1"/>
    </source>
</evidence>
<dbReference type="PANTHER" id="PTHR13148">
    <property type="entry name" value="PER1-RELATED"/>
    <property type="match status" value="1"/>
</dbReference>
<gene>
    <name evidence="9" type="ORF">BpHYR1_018370</name>
</gene>
<sequence>MPRNAPFRTLWAIFGYISLNTWFWSAIFHTRDTPFTERMDYFSAFLLVLGQFNSFVVRFLKLRRNLNWLMYLVNVGSLFYFMYHCNYLSSIKFDYGYNMRTNIFVGILNSFCWLSWCAYKIFIKKNKYIWRCALSVFDFRPIWWFLDSHALWHFSTIILPYYWYNFIVDDNYYLKNLIKFLNEYLSRLCLSKKIPKKKVDEKHQIQKIRY</sequence>
<comment type="subcellular location">
    <subcellularLocation>
        <location evidence="1">Endomembrane system</location>
        <topology evidence="1">Multi-pass membrane protein</topology>
    </subcellularLocation>
    <subcellularLocation>
        <location evidence="8">Golgi apparatus membrane</location>
        <topology evidence="8">Multi-pass membrane protein</topology>
    </subcellularLocation>
</comment>
<evidence type="ECO:0000256" key="5">
    <source>
        <dbReference type="ARBA" id="ARBA00022729"/>
    </source>
</evidence>
<dbReference type="Pfam" id="PF04080">
    <property type="entry name" value="Per1"/>
    <property type="match status" value="1"/>
</dbReference>
<dbReference type="OrthoDB" id="419770at2759"/>
<feature type="transmembrane region" description="Helical" evidence="8">
    <location>
        <begin position="41"/>
        <end position="59"/>
    </location>
</feature>
<evidence type="ECO:0000256" key="1">
    <source>
        <dbReference type="ARBA" id="ARBA00004127"/>
    </source>
</evidence>
<dbReference type="AlphaFoldDB" id="A0A3M7P141"/>
<comment type="caution">
    <text evidence="8">Lacks conserved residue(s) required for the propagation of feature annotation.</text>
</comment>
<evidence type="ECO:0000256" key="2">
    <source>
        <dbReference type="ARBA" id="ARBA00006387"/>
    </source>
</evidence>
<evidence type="ECO:0000256" key="3">
    <source>
        <dbReference type="ARBA" id="ARBA00022502"/>
    </source>
</evidence>
<keyword evidence="4 8" id="KW-0812">Transmembrane</keyword>
<evidence type="ECO:0000256" key="8">
    <source>
        <dbReference type="RuleBase" id="RU365066"/>
    </source>
</evidence>
<organism evidence="9 10">
    <name type="scientific">Brachionus plicatilis</name>
    <name type="common">Marine rotifer</name>
    <name type="synonym">Brachionus muelleri</name>
    <dbReference type="NCBI Taxonomy" id="10195"/>
    <lineage>
        <taxon>Eukaryota</taxon>
        <taxon>Metazoa</taxon>
        <taxon>Spiralia</taxon>
        <taxon>Gnathifera</taxon>
        <taxon>Rotifera</taxon>
        <taxon>Eurotatoria</taxon>
        <taxon>Monogononta</taxon>
        <taxon>Pseudotrocha</taxon>
        <taxon>Ploima</taxon>
        <taxon>Brachionidae</taxon>
        <taxon>Brachionus</taxon>
    </lineage>
</organism>
<dbReference type="STRING" id="10195.A0A3M7P141"/>
<feature type="transmembrane region" description="Helical" evidence="8">
    <location>
        <begin position="103"/>
        <end position="122"/>
    </location>
</feature>
<dbReference type="InterPro" id="IPR007217">
    <property type="entry name" value="Per1-like"/>
</dbReference>
<keyword evidence="6 8" id="KW-1133">Transmembrane helix</keyword>
<feature type="transmembrane region" description="Helical" evidence="8">
    <location>
        <begin position="66"/>
        <end position="83"/>
    </location>
</feature>
<feature type="transmembrane region" description="Helical" evidence="8">
    <location>
        <begin position="9"/>
        <end position="29"/>
    </location>
</feature>
<evidence type="ECO:0000256" key="7">
    <source>
        <dbReference type="ARBA" id="ARBA00023136"/>
    </source>
</evidence>
<keyword evidence="10" id="KW-1185">Reference proteome</keyword>
<dbReference type="Proteomes" id="UP000276133">
    <property type="component" value="Unassembled WGS sequence"/>
</dbReference>
<comment type="function">
    <text evidence="8">Involved in the lipid remodeling steps of GPI-anchor maturation.</text>
</comment>
<dbReference type="PANTHER" id="PTHR13148:SF0">
    <property type="entry name" value="POST-GPI ATTACHMENT TO PROTEINS FACTOR 3"/>
    <property type="match status" value="1"/>
</dbReference>
<evidence type="ECO:0000256" key="4">
    <source>
        <dbReference type="ARBA" id="ARBA00022692"/>
    </source>
</evidence>
<evidence type="ECO:0000256" key="6">
    <source>
        <dbReference type="ARBA" id="ARBA00022989"/>
    </source>
</evidence>
<keyword evidence="7 8" id="KW-0472">Membrane</keyword>
<dbReference type="GO" id="GO:0016788">
    <property type="term" value="F:hydrolase activity, acting on ester bonds"/>
    <property type="evidence" value="ECO:0007669"/>
    <property type="project" value="TreeGrafter"/>
</dbReference>
<keyword evidence="3 8" id="KW-0337">GPI-anchor biosynthesis</keyword>
<name>A0A3M7P141_BRAPC</name>
<reference evidence="9 10" key="1">
    <citation type="journal article" date="2018" name="Sci. Rep.">
        <title>Genomic signatures of local adaptation to the degree of environmental predictability in rotifers.</title>
        <authorList>
            <person name="Franch-Gras L."/>
            <person name="Hahn C."/>
            <person name="Garcia-Roger E.M."/>
            <person name="Carmona M.J."/>
            <person name="Serra M."/>
            <person name="Gomez A."/>
        </authorList>
    </citation>
    <scope>NUCLEOTIDE SEQUENCE [LARGE SCALE GENOMIC DNA]</scope>
    <source>
        <strain evidence="9">HYR1</strain>
    </source>
</reference>
<comment type="similarity">
    <text evidence="2 8">Belongs to the PGAP3 family.</text>
</comment>
<comment type="caution">
    <text evidence="9">The sequence shown here is derived from an EMBL/GenBank/DDBJ whole genome shotgun (WGS) entry which is preliminary data.</text>
</comment>
<proteinExistence type="inferred from homology"/>
<evidence type="ECO:0000313" key="10">
    <source>
        <dbReference type="Proteomes" id="UP000276133"/>
    </source>
</evidence>
<keyword evidence="5" id="KW-0732">Signal</keyword>
<dbReference type="GO" id="GO:0006506">
    <property type="term" value="P:GPI anchor biosynthetic process"/>
    <property type="evidence" value="ECO:0007669"/>
    <property type="project" value="UniProtKB-KW"/>
</dbReference>
<keyword evidence="8" id="KW-0333">Golgi apparatus</keyword>
<accession>A0A3M7P141</accession>
<dbReference type="GO" id="GO:0000139">
    <property type="term" value="C:Golgi membrane"/>
    <property type="evidence" value="ECO:0007669"/>
    <property type="project" value="UniProtKB-SubCell"/>
</dbReference>
<feature type="transmembrane region" description="Helical" evidence="8">
    <location>
        <begin position="142"/>
        <end position="164"/>
    </location>
</feature>
<protein>
    <recommendedName>
        <fullName evidence="8">Post-GPI attachment to proteins factor 3</fullName>
    </recommendedName>
</protein>
<dbReference type="GO" id="GO:0005789">
    <property type="term" value="C:endoplasmic reticulum membrane"/>
    <property type="evidence" value="ECO:0007669"/>
    <property type="project" value="TreeGrafter"/>
</dbReference>